<comment type="subcellular location">
    <subcellularLocation>
        <location evidence="1">Membrane</location>
        <topology evidence="1">Multi-pass membrane protein</topology>
    </subcellularLocation>
</comment>
<feature type="transmembrane region" description="Helical" evidence="12">
    <location>
        <begin position="88"/>
        <end position="109"/>
    </location>
</feature>
<feature type="transmembrane region" description="Helical" evidence="12">
    <location>
        <begin position="153"/>
        <end position="174"/>
    </location>
</feature>
<evidence type="ECO:0000256" key="4">
    <source>
        <dbReference type="ARBA" id="ARBA00022692"/>
    </source>
</evidence>
<evidence type="ECO:0000256" key="10">
    <source>
        <dbReference type="ARBA" id="ARBA00023136"/>
    </source>
</evidence>
<evidence type="ECO:0000256" key="6">
    <source>
        <dbReference type="ARBA" id="ARBA00022882"/>
    </source>
</evidence>
<keyword evidence="15" id="KW-1185">Reference proteome</keyword>
<dbReference type="Gene3D" id="1.20.120.350">
    <property type="entry name" value="Voltage-gated potassium channels. Chain C"/>
    <property type="match status" value="1"/>
</dbReference>
<gene>
    <name evidence="14" type="ORF">J6I44_06235</name>
</gene>
<evidence type="ECO:0000256" key="2">
    <source>
        <dbReference type="ARBA" id="ARBA00022448"/>
    </source>
</evidence>
<dbReference type="EMBL" id="JAGGJA010000003">
    <property type="protein sequence ID" value="MCW9706443.1"/>
    <property type="molecule type" value="Genomic_DNA"/>
</dbReference>
<evidence type="ECO:0000256" key="12">
    <source>
        <dbReference type="SAM" id="Phobius"/>
    </source>
</evidence>
<keyword evidence="6" id="KW-0851">Voltage-gated channel</keyword>
<feature type="transmembrane region" description="Helical" evidence="12">
    <location>
        <begin position="30"/>
        <end position="51"/>
    </location>
</feature>
<dbReference type="PANTHER" id="PTHR11537:SF254">
    <property type="entry name" value="POTASSIUM VOLTAGE-GATED CHANNEL PROTEIN SHAB"/>
    <property type="match status" value="1"/>
</dbReference>
<keyword evidence="10 12" id="KW-0472">Membrane</keyword>
<evidence type="ECO:0000259" key="13">
    <source>
        <dbReference type="Pfam" id="PF00520"/>
    </source>
</evidence>
<evidence type="ECO:0000256" key="1">
    <source>
        <dbReference type="ARBA" id="ARBA00004141"/>
    </source>
</evidence>
<keyword evidence="11" id="KW-0407">Ion channel</keyword>
<feature type="transmembrane region" description="Helical" evidence="12">
    <location>
        <begin position="58"/>
        <end position="76"/>
    </location>
</feature>
<evidence type="ECO:0000313" key="15">
    <source>
        <dbReference type="Proteomes" id="UP001207918"/>
    </source>
</evidence>
<dbReference type="PANTHER" id="PTHR11537">
    <property type="entry name" value="VOLTAGE-GATED POTASSIUM CHANNEL"/>
    <property type="match status" value="1"/>
</dbReference>
<keyword evidence="4 12" id="KW-0812">Transmembrane</keyword>
<feature type="domain" description="Ion transport" evidence="13">
    <location>
        <begin position="26"/>
        <end position="243"/>
    </location>
</feature>
<evidence type="ECO:0000256" key="3">
    <source>
        <dbReference type="ARBA" id="ARBA00022538"/>
    </source>
</evidence>
<dbReference type="Proteomes" id="UP001207918">
    <property type="component" value="Unassembled WGS sequence"/>
</dbReference>
<organism evidence="14 15">
    <name type="scientific">Fodinibius salsisoli</name>
    <dbReference type="NCBI Taxonomy" id="2820877"/>
    <lineage>
        <taxon>Bacteria</taxon>
        <taxon>Pseudomonadati</taxon>
        <taxon>Balneolota</taxon>
        <taxon>Balneolia</taxon>
        <taxon>Balneolales</taxon>
        <taxon>Balneolaceae</taxon>
        <taxon>Fodinibius</taxon>
    </lineage>
</organism>
<protein>
    <submittedName>
        <fullName evidence="14">Ion transporter</fullName>
    </submittedName>
</protein>
<comment type="caution">
    <text evidence="14">The sequence shown here is derived from an EMBL/GenBank/DDBJ whole genome shotgun (WGS) entry which is preliminary data.</text>
</comment>
<dbReference type="PRINTS" id="PR00169">
    <property type="entry name" value="KCHANNEL"/>
</dbReference>
<evidence type="ECO:0000256" key="5">
    <source>
        <dbReference type="ARBA" id="ARBA00022826"/>
    </source>
</evidence>
<keyword evidence="7" id="KW-0630">Potassium</keyword>
<dbReference type="SUPFAM" id="SSF81324">
    <property type="entry name" value="Voltage-gated potassium channels"/>
    <property type="match status" value="1"/>
</dbReference>
<name>A0ABT3PKH4_9BACT</name>
<dbReference type="Pfam" id="PF00520">
    <property type="entry name" value="Ion_trans"/>
    <property type="match status" value="1"/>
</dbReference>
<evidence type="ECO:0000256" key="9">
    <source>
        <dbReference type="ARBA" id="ARBA00023065"/>
    </source>
</evidence>
<dbReference type="RefSeq" id="WP_265765149.1">
    <property type="nucleotide sequence ID" value="NZ_JAGGJA010000003.1"/>
</dbReference>
<reference evidence="14 15" key="1">
    <citation type="submission" date="2021-03" db="EMBL/GenBank/DDBJ databases">
        <title>Aliifodinibius sp. nov., a new bacterium isolated from saline soil.</title>
        <authorList>
            <person name="Galisteo C."/>
            <person name="De La Haba R."/>
            <person name="Sanchez-Porro C."/>
            <person name="Ventosa A."/>
        </authorList>
    </citation>
    <scope>NUCLEOTIDE SEQUENCE [LARGE SCALE GENOMIC DNA]</scope>
    <source>
        <strain evidence="14 15">1BSP15-2V2</strain>
    </source>
</reference>
<evidence type="ECO:0000256" key="8">
    <source>
        <dbReference type="ARBA" id="ARBA00022989"/>
    </source>
</evidence>
<keyword evidence="8 12" id="KW-1133">Transmembrane helix</keyword>
<feature type="transmembrane region" description="Helical" evidence="12">
    <location>
        <begin position="212"/>
        <end position="234"/>
    </location>
</feature>
<accession>A0ABT3PKH4</accession>
<keyword evidence="9" id="KW-0406">Ion transport</keyword>
<proteinExistence type="predicted"/>
<keyword evidence="5" id="KW-0631">Potassium channel</keyword>
<keyword evidence="3" id="KW-0633">Potassium transport</keyword>
<dbReference type="InterPro" id="IPR028325">
    <property type="entry name" value="VG_K_chnl"/>
</dbReference>
<dbReference type="InterPro" id="IPR005821">
    <property type="entry name" value="Ion_trans_dom"/>
</dbReference>
<dbReference type="InterPro" id="IPR027359">
    <property type="entry name" value="Volt_channel_dom_sf"/>
</dbReference>
<sequence length="273" mass="31031">MEDHQALGWKGRLHEIIFEADTRSGKVFDVVLIASIILSVIVVMLDSIVSYRNAYGELLYELEWFFTILFTIEYIFRILTVEKKSGYIFSFYGLVDLFSILPTYVSLLLPGSQYFLVIRVLRVLRVFRVLKFTQYIVEVEYLQKALVASRRKIAIFIFTVITITVIVGSLMYVVEGSENGFSSIPKGIYWAIVTLTTVGYGDISPQTPLGQMMSALIMIMGYGIIAVPTGIVTVELNKVERERRHSTQVCPYCSKEGHDRDATYCKYCGEALN</sequence>
<evidence type="ECO:0000313" key="14">
    <source>
        <dbReference type="EMBL" id="MCW9706443.1"/>
    </source>
</evidence>
<keyword evidence="2" id="KW-0813">Transport</keyword>
<evidence type="ECO:0000256" key="7">
    <source>
        <dbReference type="ARBA" id="ARBA00022958"/>
    </source>
</evidence>
<evidence type="ECO:0000256" key="11">
    <source>
        <dbReference type="ARBA" id="ARBA00023303"/>
    </source>
</evidence>
<dbReference type="Gene3D" id="1.10.287.70">
    <property type="match status" value="1"/>
</dbReference>